<accession>A0A1X7AGS0</accession>
<dbReference type="AlphaFoldDB" id="A0A1X7AGS0"/>
<keyword evidence="4" id="KW-1185">Reference proteome</keyword>
<dbReference type="PANTHER" id="PTHR21021:SF15">
    <property type="entry name" value="FREE METHIONINE-R-SULFOXIDE REDUCTASE"/>
    <property type="match status" value="1"/>
</dbReference>
<keyword evidence="3" id="KW-0560">Oxidoreductase</keyword>
<evidence type="ECO:0000313" key="4">
    <source>
        <dbReference type="Proteomes" id="UP000196573"/>
    </source>
</evidence>
<name>A0A1X7AGS0_9GAMM</name>
<dbReference type="SUPFAM" id="SSF55781">
    <property type="entry name" value="GAF domain-like"/>
    <property type="match status" value="1"/>
</dbReference>
<dbReference type="EC" id="1.8.4.14" evidence="3"/>
<dbReference type="PANTHER" id="PTHR21021">
    <property type="entry name" value="GAF/PUTATIVE CYTOSKELETAL PROTEIN"/>
    <property type="match status" value="1"/>
</dbReference>
<evidence type="ECO:0000313" key="3">
    <source>
        <dbReference type="EMBL" id="SMA41378.1"/>
    </source>
</evidence>
<protein>
    <submittedName>
        <fullName evidence="3">Free methionine-R-sulfoxide reductase</fullName>
        <ecNumber evidence="3">1.8.4.14</ecNumber>
    </submittedName>
</protein>
<dbReference type="Pfam" id="PF13185">
    <property type="entry name" value="GAF_2"/>
    <property type="match status" value="1"/>
</dbReference>
<gene>
    <name evidence="3" type="primary">msrC</name>
    <name evidence="3" type="ORF">EHSB41UT_01238</name>
</gene>
<sequence length="170" mass="18280">MFAFEIDKDQPVADFYHELNLMADGLLSSEANPVAGMANLASLLFHTLPDINWAGFYIMRDGELVLGPFHGLPACTRIPVGKGVCGTAVAEKKVMLVEDVDAFPGHIACDSASRSEIVLPISINGQVVAVLDIDSPEPARFTSDDQKGLEVTVEHVQKHLRLSELLAPAA</sequence>
<dbReference type="GO" id="GO:0005829">
    <property type="term" value="C:cytosol"/>
    <property type="evidence" value="ECO:0007669"/>
    <property type="project" value="TreeGrafter"/>
</dbReference>
<dbReference type="Gene3D" id="3.30.450.40">
    <property type="match status" value="1"/>
</dbReference>
<dbReference type="OrthoDB" id="9796252at2"/>
<comment type="similarity">
    <text evidence="1">Belongs to the free Met sulfoxide reductase family.</text>
</comment>
<reference evidence="3 4" key="1">
    <citation type="submission" date="2017-03" db="EMBL/GenBank/DDBJ databases">
        <authorList>
            <person name="Afonso C.L."/>
            <person name="Miller P.J."/>
            <person name="Scott M.A."/>
            <person name="Spackman E."/>
            <person name="Goraichik I."/>
            <person name="Dimitrov K.M."/>
            <person name="Suarez D.L."/>
            <person name="Swayne D.E."/>
        </authorList>
    </citation>
    <scope>NUCLEOTIDE SEQUENCE [LARGE SCALE GENOMIC DNA]</scope>
    <source>
        <strain evidence="3">SB41UT1</strain>
    </source>
</reference>
<dbReference type="InterPro" id="IPR000614">
    <property type="entry name" value="FRMsr_CS"/>
</dbReference>
<dbReference type="EMBL" id="FWPT01000003">
    <property type="protein sequence ID" value="SMA41378.1"/>
    <property type="molecule type" value="Genomic_DNA"/>
</dbReference>
<dbReference type="GO" id="GO:0033745">
    <property type="term" value="F:L-methionine-(R)-S-oxide reductase activity"/>
    <property type="evidence" value="ECO:0007669"/>
    <property type="project" value="UniProtKB-EC"/>
</dbReference>
<evidence type="ECO:0000256" key="1">
    <source>
        <dbReference type="ARBA" id="ARBA00038454"/>
    </source>
</evidence>
<dbReference type="SMART" id="SM00065">
    <property type="entry name" value="GAF"/>
    <property type="match status" value="1"/>
</dbReference>
<dbReference type="InterPro" id="IPR003018">
    <property type="entry name" value="GAF"/>
</dbReference>
<evidence type="ECO:0000259" key="2">
    <source>
        <dbReference type="SMART" id="SM00065"/>
    </source>
</evidence>
<dbReference type="InterPro" id="IPR029016">
    <property type="entry name" value="GAF-like_dom_sf"/>
</dbReference>
<dbReference type="Proteomes" id="UP000196573">
    <property type="component" value="Unassembled WGS sequence"/>
</dbReference>
<dbReference type="RefSeq" id="WP_087108020.1">
    <property type="nucleotide sequence ID" value="NZ_CBCSCN010000009.1"/>
</dbReference>
<dbReference type="PROSITE" id="PS01320">
    <property type="entry name" value="UPF0067"/>
    <property type="match status" value="1"/>
</dbReference>
<feature type="domain" description="GAF" evidence="2">
    <location>
        <begin position="32"/>
        <end position="170"/>
    </location>
</feature>
<dbReference type="FunFam" id="3.30.450.40:FF:000008">
    <property type="entry name" value="GAF domain-containing proteins"/>
    <property type="match status" value="1"/>
</dbReference>
<dbReference type="InterPro" id="IPR051330">
    <property type="entry name" value="Phosphatase_reg/MetRdx"/>
</dbReference>
<organism evidence="3 4">
    <name type="scientific">Parendozoicomonas haliclonae</name>
    <dbReference type="NCBI Taxonomy" id="1960125"/>
    <lineage>
        <taxon>Bacteria</taxon>
        <taxon>Pseudomonadati</taxon>
        <taxon>Pseudomonadota</taxon>
        <taxon>Gammaproteobacteria</taxon>
        <taxon>Oceanospirillales</taxon>
        <taxon>Endozoicomonadaceae</taxon>
        <taxon>Parendozoicomonas</taxon>
    </lineage>
</organism>
<proteinExistence type="inferred from homology"/>